<name>A0AAW0GV66_MYOGA</name>
<evidence type="ECO:0000256" key="3">
    <source>
        <dbReference type="ARBA" id="ARBA00023157"/>
    </source>
</evidence>
<dbReference type="Pfam" id="PF00089">
    <property type="entry name" value="Trypsin"/>
    <property type="match status" value="2"/>
</dbReference>
<dbReference type="Proteomes" id="UP001488838">
    <property type="component" value="Unassembled WGS sequence"/>
</dbReference>
<comment type="caution">
    <text evidence="5">The sequence shown here is derived from an EMBL/GenBank/DDBJ whole genome shotgun (WGS) entry which is preliminary data.</text>
</comment>
<dbReference type="PANTHER" id="PTHR24271">
    <property type="entry name" value="KALLIKREIN-RELATED"/>
    <property type="match status" value="1"/>
</dbReference>
<evidence type="ECO:0000313" key="6">
    <source>
        <dbReference type="Proteomes" id="UP001488838"/>
    </source>
</evidence>
<dbReference type="AlphaFoldDB" id="A0AAW0GV66"/>
<evidence type="ECO:0000259" key="4">
    <source>
        <dbReference type="Pfam" id="PF00089"/>
    </source>
</evidence>
<feature type="domain" description="Peptidase S1" evidence="4">
    <location>
        <begin position="59"/>
        <end position="102"/>
    </location>
</feature>
<keyword evidence="2" id="KW-0865">Zymogen</keyword>
<evidence type="ECO:0000256" key="1">
    <source>
        <dbReference type="ARBA" id="ARBA00022729"/>
    </source>
</evidence>
<evidence type="ECO:0000256" key="2">
    <source>
        <dbReference type="ARBA" id="ARBA00023145"/>
    </source>
</evidence>
<dbReference type="GO" id="GO:0004252">
    <property type="term" value="F:serine-type endopeptidase activity"/>
    <property type="evidence" value="ECO:0007669"/>
    <property type="project" value="InterPro"/>
</dbReference>
<organism evidence="5 6">
    <name type="scientific">Myodes glareolus</name>
    <name type="common">Bank vole</name>
    <name type="synonym">Clethrionomys glareolus</name>
    <dbReference type="NCBI Taxonomy" id="447135"/>
    <lineage>
        <taxon>Eukaryota</taxon>
        <taxon>Metazoa</taxon>
        <taxon>Chordata</taxon>
        <taxon>Craniata</taxon>
        <taxon>Vertebrata</taxon>
        <taxon>Euteleostomi</taxon>
        <taxon>Mammalia</taxon>
        <taxon>Eutheria</taxon>
        <taxon>Euarchontoglires</taxon>
        <taxon>Glires</taxon>
        <taxon>Rodentia</taxon>
        <taxon>Myomorpha</taxon>
        <taxon>Muroidea</taxon>
        <taxon>Cricetidae</taxon>
        <taxon>Arvicolinae</taxon>
        <taxon>Myodes</taxon>
    </lineage>
</organism>
<dbReference type="InterPro" id="IPR001254">
    <property type="entry name" value="Trypsin_dom"/>
</dbReference>
<dbReference type="EMBL" id="JBBHLL010002648">
    <property type="protein sequence ID" value="KAK7795324.1"/>
    <property type="molecule type" value="Genomic_DNA"/>
</dbReference>
<dbReference type="PANTHER" id="PTHR24271:SF81">
    <property type="entry name" value="GRANZYME B"/>
    <property type="match status" value="1"/>
</dbReference>
<reference evidence="5 6" key="1">
    <citation type="journal article" date="2023" name="bioRxiv">
        <title>Conserved and derived expression patterns and positive selection on dental genes reveal complex evolutionary context of ever-growing rodent molars.</title>
        <authorList>
            <person name="Calamari Z.T."/>
            <person name="Song A."/>
            <person name="Cohen E."/>
            <person name="Akter M."/>
            <person name="Roy R.D."/>
            <person name="Hallikas O."/>
            <person name="Christensen M.M."/>
            <person name="Li P."/>
            <person name="Marangoni P."/>
            <person name="Jernvall J."/>
            <person name="Klein O.D."/>
        </authorList>
    </citation>
    <scope>NUCLEOTIDE SEQUENCE [LARGE SCALE GENOMIC DNA]</scope>
    <source>
        <strain evidence="5">V071</strain>
    </source>
</reference>
<dbReference type="PROSITE" id="PS00134">
    <property type="entry name" value="TRYPSIN_HIS"/>
    <property type="match status" value="1"/>
</dbReference>
<dbReference type="SUPFAM" id="SSF50494">
    <property type="entry name" value="Trypsin-like serine proteases"/>
    <property type="match status" value="1"/>
</dbReference>
<accession>A0AAW0GV66</accession>
<dbReference type="InterPro" id="IPR009003">
    <property type="entry name" value="Peptidase_S1_PA"/>
</dbReference>
<feature type="non-terminal residue" evidence="5">
    <location>
        <position position="113"/>
    </location>
</feature>
<dbReference type="Gene3D" id="2.40.10.10">
    <property type="entry name" value="Trypsin-like serine proteases"/>
    <property type="match status" value="2"/>
</dbReference>
<proteinExistence type="predicted"/>
<keyword evidence="1" id="KW-0732">Signal</keyword>
<dbReference type="InterPro" id="IPR018114">
    <property type="entry name" value="TRYPSIN_HIS"/>
</dbReference>
<evidence type="ECO:0000313" key="5">
    <source>
        <dbReference type="EMBL" id="KAK7795324.1"/>
    </source>
</evidence>
<dbReference type="InterPro" id="IPR043504">
    <property type="entry name" value="Peptidase_S1_PA_chymotrypsin"/>
</dbReference>
<feature type="domain" description="Peptidase S1" evidence="4">
    <location>
        <begin position="3"/>
        <end position="58"/>
    </location>
</feature>
<keyword evidence="6" id="KW-1185">Reference proteome</keyword>
<protein>
    <recommendedName>
        <fullName evidence="4">Peptidase S1 domain-containing protein</fullName>
    </recommendedName>
</protein>
<gene>
    <name evidence="5" type="ORF">U0070_000146</name>
</gene>
<sequence>MAFIASLGNKGCCGGFLVKDNFVLTAAHCRGSSMKVTLGAHDIKIKEETQQIFPVTKCASFRGDAGGPLLREKAAAGIVSFGHIHNSTLRIFTRGSHFFSWIKEVTYTANCRA</sequence>
<dbReference type="GO" id="GO:0005737">
    <property type="term" value="C:cytoplasm"/>
    <property type="evidence" value="ECO:0007669"/>
    <property type="project" value="TreeGrafter"/>
</dbReference>
<keyword evidence="3" id="KW-1015">Disulfide bond</keyword>
<dbReference type="GO" id="GO:0006508">
    <property type="term" value="P:proteolysis"/>
    <property type="evidence" value="ECO:0007669"/>
    <property type="project" value="InterPro"/>
</dbReference>